<dbReference type="InterPro" id="IPR007053">
    <property type="entry name" value="LRAT_dom"/>
</dbReference>
<dbReference type="Ensembl" id="ENSCWAT00000024097.1">
    <property type="protein sequence ID" value="ENSCWAP00000022217.1"/>
    <property type="gene ID" value="ENSCWAG00000016923.1"/>
</dbReference>
<evidence type="ECO:0000256" key="1">
    <source>
        <dbReference type="ARBA" id="ARBA00007824"/>
    </source>
</evidence>
<feature type="transmembrane region" description="Helical" evidence="5">
    <location>
        <begin position="132"/>
        <end position="153"/>
    </location>
</feature>
<dbReference type="GO" id="GO:0016410">
    <property type="term" value="F:N-acyltransferase activity"/>
    <property type="evidence" value="ECO:0007669"/>
    <property type="project" value="TreeGrafter"/>
</dbReference>
<evidence type="ECO:0000256" key="5">
    <source>
        <dbReference type="SAM" id="Phobius"/>
    </source>
</evidence>
<proteinExistence type="inferred from homology"/>
<dbReference type="Pfam" id="PF04970">
    <property type="entry name" value="LRAT"/>
    <property type="match status" value="1"/>
</dbReference>
<organism evidence="7 8">
    <name type="scientific">Catagonus wagneri</name>
    <name type="common">Chacoan peccary</name>
    <dbReference type="NCBI Taxonomy" id="51154"/>
    <lineage>
        <taxon>Eukaryota</taxon>
        <taxon>Metazoa</taxon>
        <taxon>Chordata</taxon>
        <taxon>Craniata</taxon>
        <taxon>Vertebrata</taxon>
        <taxon>Euteleostomi</taxon>
        <taxon>Mammalia</taxon>
        <taxon>Eutheria</taxon>
        <taxon>Laurasiatheria</taxon>
        <taxon>Artiodactyla</taxon>
        <taxon>Suina</taxon>
        <taxon>Tayassuidae</taxon>
        <taxon>Catagonus</taxon>
    </lineage>
</organism>
<dbReference type="Gene3D" id="3.90.1720.10">
    <property type="entry name" value="endopeptidase domain like (from Nostoc punctiforme)"/>
    <property type="match status" value="1"/>
</dbReference>
<evidence type="ECO:0000259" key="6">
    <source>
        <dbReference type="PROSITE" id="PS51934"/>
    </source>
</evidence>
<dbReference type="AlphaFoldDB" id="A0A8C3X0R2"/>
<keyword evidence="5" id="KW-0812">Transmembrane</keyword>
<dbReference type="InterPro" id="IPR051496">
    <property type="entry name" value="H-rev107_PLA/AT"/>
</dbReference>
<dbReference type="GeneTree" id="ENSGT00940000154853"/>
<reference evidence="7" key="2">
    <citation type="submission" date="2025-09" db="UniProtKB">
        <authorList>
            <consortium name="Ensembl"/>
        </authorList>
    </citation>
    <scope>IDENTIFICATION</scope>
</reference>
<dbReference type="FunFam" id="3.90.1720.10:FF:000002">
    <property type="entry name" value="HRAS like suppressor 2"/>
    <property type="match status" value="1"/>
</dbReference>
<dbReference type="GO" id="GO:0005737">
    <property type="term" value="C:cytoplasm"/>
    <property type="evidence" value="ECO:0007669"/>
    <property type="project" value="TreeGrafter"/>
</dbReference>
<evidence type="ECO:0000313" key="8">
    <source>
        <dbReference type="Proteomes" id="UP000694540"/>
    </source>
</evidence>
<evidence type="ECO:0000256" key="4">
    <source>
        <dbReference type="ARBA" id="ARBA00023098"/>
    </source>
</evidence>
<comment type="similarity">
    <text evidence="1">Belongs to the H-rev107 family.</text>
</comment>
<dbReference type="GO" id="GO:0070292">
    <property type="term" value="P:N-acylphosphatidylethanolamine metabolic process"/>
    <property type="evidence" value="ECO:0007669"/>
    <property type="project" value="TreeGrafter"/>
</dbReference>
<dbReference type="GO" id="GO:0004623">
    <property type="term" value="F:phospholipase A2 activity"/>
    <property type="evidence" value="ECO:0007669"/>
    <property type="project" value="TreeGrafter"/>
</dbReference>
<keyword evidence="4" id="KW-0443">Lipid metabolism</keyword>
<feature type="domain" description="LRAT" evidence="6">
    <location>
        <begin position="12"/>
        <end position="128"/>
    </location>
</feature>
<reference evidence="7" key="1">
    <citation type="submission" date="2025-08" db="UniProtKB">
        <authorList>
            <consortium name="Ensembl"/>
        </authorList>
    </citation>
    <scope>IDENTIFICATION</scope>
</reference>
<dbReference type="GO" id="GO:0008970">
    <property type="term" value="F:phospholipase A1 activity"/>
    <property type="evidence" value="ECO:0007669"/>
    <property type="project" value="TreeGrafter"/>
</dbReference>
<dbReference type="PANTHER" id="PTHR13943">
    <property type="entry name" value="HRAS-LIKE SUPPRESSOR - RELATED"/>
    <property type="match status" value="1"/>
</dbReference>
<keyword evidence="8" id="KW-1185">Reference proteome</keyword>
<keyword evidence="2" id="KW-0808">Transferase</keyword>
<sequence>QGPQPEPQLGDLIEIFRPFYRHWAIYVGDGYVVHLAPPSEIAGAGAASLMSALTDKALVKKELLYEVAGRDRYQVNNKHDGKYSPLPPGKIVQRAEELVGQEVLYKLTSENCEHFVNELRYGVARSDQVRDALMTAGIAGVGLAAVGLIGVMLSRNKRQKQ</sequence>
<keyword evidence="3" id="KW-0378">Hydrolase</keyword>
<gene>
    <name evidence="7" type="primary">PLAAT3</name>
</gene>
<accession>A0A8C3X0R2</accession>
<dbReference type="Proteomes" id="UP000694540">
    <property type="component" value="Unplaced"/>
</dbReference>
<name>A0A8C3X0R2_9CETA</name>
<dbReference type="PROSITE" id="PS51934">
    <property type="entry name" value="LRAT"/>
    <property type="match status" value="1"/>
</dbReference>
<keyword evidence="5" id="KW-0472">Membrane</keyword>
<evidence type="ECO:0000256" key="3">
    <source>
        <dbReference type="ARBA" id="ARBA00022801"/>
    </source>
</evidence>
<evidence type="ECO:0000313" key="7">
    <source>
        <dbReference type="Ensembl" id="ENSCWAP00000022217.1"/>
    </source>
</evidence>
<dbReference type="PANTHER" id="PTHR13943:SF31">
    <property type="entry name" value="PHOSPHOLIPASE A AND ACYLTRANSFERASE 3"/>
    <property type="match status" value="1"/>
</dbReference>
<protein>
    <submittedName>
        <fullName evidence="7">Phospholipase A and acyltransferase 3</fullName>
    </submittedName>
</protein>
<keyword evidence="5" id="KW-1133">Transmembrane helix</keyword>
<evidence type="ECO:0000256" key="2">
    <source>
        <dbReference type="ARBA" id="ARBA00022679"/>
    </source>
</evidence>